<comment type="caution">
    <text evidence="1">The sequence shown here is derived from an EMBL/GenBank/DDBJ whole genome shotgun (WGS) entry which is preliminary data.</text>
</comment>
<dbReference type="GeneID" id="54334168"/>
<sequence length="177" mass="20098">MPRLALMNKEENNERKDFNRHMFPNRVTGSNFFRSYLGQLGRISGHPRVADKLKERLPTLDQSLMTVKKDIKRLSQQQFTLIYVRNLANFVKVEAMVRSAEETHPEIFAKQAEPNIGKLLQGLSNEELINQSESIIPGIASTRNALDSPLIPQLPANQKKALVIGIRKGFEGSHHQD</sequence>
<dbReference type="AlphaFoldDB" id="A0A5M9M633"/>
<protein>
    <submittedName>
        <fullName evidence="1">Uncharacterized protein</fullName>
    </submittedName>
</protein>
<evidence type="ECO:0000313" key="2">
    <source>
        <dbReference type="Proteomes" id="UP000324241"/>
    </source>
</evidence>
<dbReference type="RefSeq" id="XP_033421884.1">
    <property type="nucleotide sequence ID" value="XM_033576029.1"/>
</dbReference>
<proteinExistence type="predicted"/>
<reference evidence="1 2" key="1">
    <citation type="submission" date="2019-08" db="EMBL/GenBank/DDBJ databases">
        <title>The genome sequence of a newly discovered highly antifungal drug resistant Aspergillus species, Aspergillus tanneri NIH 1004.</title>
        <authorList>
            <person name="Mounaud S."/>
            <person name="Singh I."/>
            <person name="Joardar V."/>
            <person name="Pakala S."/>
            <person name="Pakala S."/>
            <person name="Venepally P."/>
            <person name="Chung J.K."/>
            <person name="Losada L."/>
            <person name="Nierman W.C."/>
        </authorList>
    </citation>
    <scope>NUCLEOTIDE SEQUENCE [LARGE SCALE GENOMIC DNA]</scope>
    <source>
        <strain evidence="1 2">NIH1004</strain>
    </source>
</reference>
<name>A0A5M9M633_9EURO</name>
<gene>
    <name evidence="1" type="ORF">ATNIH1004_011467</name>
</gene>
<organism evidence="1 2">
    <name type="scientific">Aspergillus tanneri</name>
    <dbReference type="NCBI Taxonomy" id="1220188"/>
    <lineage>
        <taxon>Eukaryota</taxon>
        <taxon>Fungi</taxon>
        <taxon>Dikarya</taxon>
        <taxon>Ascomycota</taxon>
        <taxon>Pezizomycotina</taxon>
        <taxon>Eurotiomycetes</taxon>
        <taxon>Eurotiomycetidae</taxon>
        <taxon>Eurotiales</taxon>
        <taxon>Aspergillaceae</taxon>
        <taxon>Aspergillus</taxon>
        <taxon>Aspergillus subgen. Circumdati</taxon>
    </lineage>
</organism>
<evidence type="ECO:0000313" key="1">
    <source>
        <dbReference type="EMBL" id="KAA8642522.1"/>
    </source>
</evidence>
<dbReference type="Proteomes" id="UP000324241">
    <property type="component" value="Unassembled WGS sequence"/>
</dbReference>
<dbReference type="EMBL" id="QUQM01000008">
    <property type="protein sequence ID" value="KAA8642522.1"/>
    <property type="molecule type" value="Genomic_DNA"/>
</dbReference>
<accession>A0A5M9M633</accession>